<sequence>MIVSGFRSVTTHFLFRMRQGGEGEFQVVLNRFSITFIVSFYVFVLYALGISSSGEAILQGALCCVSLSMASLFAVALWRSSGSSLRRCVIQFLWDMGFLAVAMRLCEAAATPLYPVFLWITLGFGLRFGAGYLVAGSVLGAAGFLIAEWPLPIWSGTGHLLGGLVTGLLIIPLYAASLTRFVSTMRWKAEEATRARTFFVAAVSHELRTPLNAILGLSTILKSERLGREQRDMVCAMHDAGLSLLGIINELLEFTRLDDARIPLRSQPFALMTVVRNVLGMVHAEARQKGLDLVCVMSPSVPARMIGDGRHLEDILRNLVSNAVKFTMSGSVLLTFGVEELTDGSLELCVAVQDTGIGISSVAQEQIFESFTQADGSVPDRFGGTGLGLAICRKLVDLHGGRLSVESVPDQGSVFRFTYRVMKGGEVVPEEWPVAVFLTHEPEGRDALSGALRALGLEVERVETVTEAGERLRWHEGRAILVTDPSSGDLAGRIVRGRSGVVPALVAHLAFVEPSRSGSAGPARKGGMVECEVLAGGDPALLRSAVSLLSDVLPQAEKKREEIRKVSGKKCRILVAEDNAVNSMVAEKILEQAGHDWRAVSDGEAALDALERERFDVVLMDVNMPLMNGIDATKMWRLEEVVYGRRTPIVALTADASSEIRERCREAGMDGFLLKPVDVGALLDVLDRYGSAEVVSDVIADEALPDAMPGGEESVVAFPASGVNRKAMRDLGDLGGAAFRADVVAEFLQDAGTTIGQMRAASEVGDVSGLPDAAHALQSAAANVGAERLVALCRRWGTSGNVGPADRVRAVEEEMVRVRAALLPYLAEAP</sequence>
<dbReference type="SMART" id="SM00073">
    <property type="entry name" value="HPT"/>
    <property type="match status" value="1"/>
</dbReference>
<dbReference type="InterPro" id="IPR011006">
    <property type="entry name" value="CheY-like_superfamily"/>
</dbReference>
<comment type="caution">
    <text evidence="18">The sequence shown here is derived from an EMBL/GenBank/DDBJ whole genome shotgun (WGS) entry which is preliminary data.</text>
</comment>
<keyword evidence="6 14" id="KW-0812">Transmembrane</keyword>
<dbReference type="SUPFAM" id="SSF55874">
    <property type="entry name" value="ATPase domain of HSP90 chaperone/DNA topoisomerase II/histidine kinase"/>
    <property type="match status" value="1"/>
</dbReference>
<keyword evidence="8" id="KW-0067">ATP-binding</keyword>
<dbReference type="EMBL" id="WOSW01000002">
    <property type="protein sequence ID" value="NHO31380.1"/>
    <property type="molecule type" value="Genomic_DNA"/>
</dbReference>
<keyword evidence="7" id="KW-0547">Nucleotide-binding</keyword>
<feature type="transmembrane region" description="Helical" evidence="14">
    <location>
        <begin position="90"/>
        <end position="110"/>
    </location>
</feature>
<evidence type="ECO:0000256" key="11">
    <source>
        <dbReference type="ARBA" id="ARBA00023136"/>
    </source>
</evidence>
<dbReference type="Gene3D" id="1.10.287.130">
    <property type="match status" value="1"/>
</dbReference>
<evidence type="ECO:0000313" key="19">
    <source>
        <dbReference type="Proteomes" id="UP000615326"/>
    </source>
</evidence>
<feature type="transmembrane region" description="Helical" evidence="14">
    <location>
        <begin position="28"/>
        <end position="50"/>
    </location>
</feature>
<feature type="modified residue" description="4-aspartylphosphate" evidence="13">
    <location>
        <position position="621"/>
    </location>
</feature>
<name>A0ABX0KA34_9PROT</name>
<dbReference type="EC" id="2.7.13.3" evidence="3"/>
<evidence type="ECO:0000259" key="15">
    <source>
        <dbReference type="PROSITE" id="PS50109"/>
    </source>
</evidence>
<evidence type="ECO:0000259" key="17">
    <source>
        <dbReference type="PROSITE" id="PS50894"/>
    </source>
</evidence>
<feature type="modified residue" description="Phosphohistidine" evidence="12">
    <location>
        <position position="775"/>
    </location>
</feature>
<dbReference type="SMART" id="SM00388">
    <property type="entry name" value="HisKA"/>
    <property type="match status" value="1"/>
</dbReference>
<evidence type="ECO:0000256" key="13">
    <source>
        <dbReference type="PROSITE-ProRule" id="PRU00169"/>
    </source>
</evidence>
<dbReference type="PROSITE" id="PS50894">
    <property type="entry name" value="HPT"/>
    <property type="match status" value="1"/>
</dbReference>
<keyword evidence="11 14" id="KW-0472">Membrane</keyword>
<evidence type="ECO:0000259" key="16">
    <source>
        <dbReference type="PROSITE" id="PS50110"/>
    </source>
</evidence>
<feature type="domain" description="Histidine kinase" evidence="15">
    <location>
        <begin position="202"/>
        <end position="423"/>
    </location>
</feature>
<dbReference type="CDD" id="cd00082">
    <property type="entry name" value="HisKA"/>
    <property type="match status" value="1"/>
</dbReference>
<dbReference type="PRINTS" id="PR00344">
    <property type="entry name" value="BCTRLSENSOR"/>
</dbReference>
<dbReference type="InterPro" id="IPR036097">
    <property type="entry name" value="HisK_dim/P_sf"/>
</dbReference>
<protein>
    <recommendedName>
        <fullName evidence="3">histidine kinase</fullName>
        <ecNumber evidence="3">2.7.13.3</ecNumber>
    </recommendedName>
</protein>
<keyword evidence="5 13" id="KW-0597">Phosphoprotein</keyword>
<evidence type="ECO:0000256" key="6">
    <source>
        <dbReference type="ARBA" id="ARBA00022692"/>
    </source>
</evidence>
<dbReference type="CDD" id="cd17546">
    <property type="entry name" value="REC_hyHK_CKI1_RcsC-like"/>
    <property type="match status" value="1"/>
</dbReference>
<evidence type="ECO:0000256" key="8">
    <source>
        <dbReference type="ARBA" id="ARBA00022840"/>
    </source>
</evidence>
<feature type="domain" description="HPt" evidence="17">
    <location>
        <begin position="736"/>
        <end position="830"/>
    </location>
</feature>
<evidence type="ECO:0000256" key="5">
    <source>
        <dbReference type="ARBA" id="ARBA00022553"/>
    </source>
</evidence>
<dbReference type="InterPro" id="IPR008207">
    <property type="entry name" value="Sig_transdc_His_kin_Hpt_dom"/>
</dbReference>
<evidence type="ECO:0000256" key="3">
    <source>
        <dbReference type="ARBA" id="ARBA00012438"/>
    </source>
</evidence>
<dbReference type="Gene3D" id="3.30.565.10">
    <property type="entry name" value="Histidine kinase-like ATPase, C-terminal domain"/>
    <property type="match status" value="1"/>
</dbReference>
<comment type="catalytic activity">
    <reaction evidence="1">
        <text>ATP + protein L-histidine = ADP + protein N-phospho-L-histidine.</text>
        <dbReference type="EC" id="2.7.13.3"/>
    </reaction>
</comment>
<dbReference type="InterPro" id="IPR001789">
    <property type="entry name" value="Sig_transdc_resp-reg_receiver"/>
</dbReference>
<dbReference type="InterPro" id="IPR036641">
    <property type="entry name" value="HPT_dom_sf"/>
</dbReference>
<evidence type="ECO:0000256" key="1">
    <source>
        <dbReference type="ARBA" id="ARBA00000085"/>
    </source>
</evidence>
<evidence type="ECO:0000256" key="12">
    <source>
        <dbReference type="PROSITE-ProRule" id="PRU00110"/>
    </source>
</evidence>
<dbReference type="PANTHER" id="PTHR45339:SF1">
    <property type="entry name" value="HYBRID SIGNAL TRANSDUCTION HISTIDINE KINASE J"/>
    <property type="match status" value="1"/>
</dbReference>
<dbReference type="CDD" id="cd16922">
    <property type="entry name" value="HATPase_EvgS-ArcB-TorS-like"/>
    <property type="match status" value="1"/>
</dbReference>
<dbReference type="Proteomes" id="UP000615326">
    <property type="component" value="Unassembled WGS sequence"/>
</dbReference>
<dbReference type="InterPro" id="IPR004358">
    <property type="entry name" value="Sig_transdc_His_kin-like_C"/>
</dbReference>
<keyword evidence="4" id="KW-1003">Cell membrane</keyword>
<feature type="transmembrane region" description="Helical" evidence="14">
    <location>
        <begin position="158"/>
        <end position="176"/>
    </location>
</feature>
<evidence type="ECO:0000256" key="4">
    <source>
        <dbReference type="ARBA" id="ARBA00022475"/>
    </source>
</evidence>
<feature type="transmembrane region" description="Helical" evidence="14">
    <location>
        <begin position="56"/>
        <end position="78"/>
    </location>
</feature>
<evidence type="ECO:0000313" key="18">
    <source>
        <dbReference type="EMBL" id="NHO31380.1"/>
    </source>
</evidence>
<evidence type="ECO:0000256" key="2">
    <source>
        <dbReference type="ARBA" id="ARBA00004651"/>
    </source>
</evidence>
<evidence type="ECO:0000256" key="14">
    <source>
        <dbReference type="SAM" id="Phobius"/>
    </source>
</evidence>
<dbReference type="InterPro" id="IPR003661">
    <property type="entry name" value="HisK_dim/P_dom"/>
</dbReference>
<dbReference type="Pfam" id="PF00072">
    <property type="entry name" value="Response_reg"/>
    <property type="match status" value="1"/>
</dbReference>
<dbReference type="InterPro" id="IPR005467">
    <property type="entry name" value="His_kinase_dom"/>
</dbReference>
<keyword evidence="10" id="KW-0902">Two-component regulatory system</keyword>
<evidence type="ECO:0000256" key="10">
    <source>
        <dbReference type="ARBA" id="ARBA00023012"/>
    </source>
</evidence>
<accession>A0ABX0KA34</accession>
<dbReference type="PANTHER" id="PTHR45339">
    <property type="entry name" value="HYBRID SIGNAL TRANSDUCTION HISTIDINE KINASE J"/>
    <property type="match status" value="1"/>
</dbReference>
<reference evidence="18 19" key="1">
    <citation type="journal article" date="2020" name="Int. J. Syst. Evol. Microbiol.">
        <title>Novel acetic acid bacteria from cider fermentations: Acetobacter conturbans sp. nov. and Acetobacter fallax sp. nov.</title>
        <authorList>
            <person name="Sombolestani A.S."/>
            <person name="Cleenwerck I."/>
            <person name="Cnockaert M."/>
            <person name="Borremans W."/>
            <person name="Wieme A.D."/>
            <person name="De Vuyst L."/>
            <person name="Vandamme P."/>
        </authorList>
    </citation>
    <scope>NUCLEOTIDE SEQUENCE [LARGE SCALE GENOMIC DNA]</scope>
    <source>
        <strain evidence="18 19">LMG 1637</strain>
    </source>
</reference>
<comment type="subcellular location">
    <subcellularLocation>
        <location evidence="2">Cell membrane</location>
        <topology evidence="2">Multi-pass membrane protein</topology>
    </subcellularLocation>
</comment>
<proteinExistence type="predicted"/>
<dbReference type="InterPro" id="IPR003594">
    <property type="entry name" value="HATPase_dom"/>
</dbReference>
<dbReference type="Gene3D" id="1.20.120.160">
    <property type="entry name" value="HPT domain"/>
    <property type="match status" value="1"/>
</dbReference>
<dbReference type="PROSITE" id="PS50110">
    <property type="entry name" value="RESPONSE_REGULATORY"/>
    <property type="match status" value="1"/>
</dbReference>
<feature type="transmembrane region" description="Helical" evidence="14">
    <location>
        <begin position="116"/>
        <end position="146"/>
    </location>
</feature>
<dbReference type="SUPFAM" id="SSF52172">
    <property type="entry name" value="CheY-like"/>
    <property type="match status" value="1"/>
</dbReference>
<dbReference type="PROSITE" id="PS50109">
    <property type="entry name" value="HIS_KIN"/>
    <property type="match status" value="1"/>
</dbReference>
<keyword evidence="9 14" id="KW-1133">Transmembrane helix</keyword>
<dbReference type="SUPFAM" id="SSF47384">
    <property type="entry name" value="Homodimeric domain of signal transducing histidine kinase"/>
    <property type="match status" value="1"/>
</dbReference>
<dbReference type="SMART" id="SM00387">
    <property type="entry name" value="HATPase_c"/>
    <property type="match status" value="1"/>
</dbReference>
<dbReference type="Gene3D" id="3.40.50.2300">
    <property type="match status" value="1"/>
</dbReference>
<organism evidence="18 19">
    <name type="scientific">Acetobacter fallax</name>
    <dbReference type="NCBI Taxonomy" id="1737473"/>
    <lineage>
        <taxon>Bacteria</taxon>
        <taxon>Pseudomonadati</taxon>
        <taxon>Pseudomonadota</taxon>
        <taxon>Alphaproteobacteria</taxon>
        <taxon>Acetobacterales</taxon>
        <taxon>Acetobacteraceae</taxon>
        <taxon>Acetobacter</taxon>
    </lineage>
</organism>
<evidence type="ECO:0000256" key="7">
    <source>
        <dbReference type="ARBA" id="ARBA00022741"/>
    </source>
</evidence>
<dbReference type="Pfam" id="PF01627">
    <property type="entry name" value="Hpt"/>
    <property type="match status" value="1"/>
</dbReference>
<evidence type="ECO:0000256" key="9">
    <source>
        <dbReference type="ARBA" id="ARBA00022989"/>
    </source>
</evidence>
<dbReference type="InterPro" id="IPR036890">
    <property type="entry name" value="HATPase_C_sf"/>
</dbReference>
<dbReference type="SMART" id="SM00448">
    <property type="entry name" value="REC"/>
    <property type="match status" value="1"/>
</dbReference>
<dbReference type="Pfam" id="PF02518">
    <property type="entry name" value="HATPase_c"/>
    <property type="match status" value="1"/>
</dbReference>
<dbReference type="Pfam" id="PF00512">
    <property type="entry name" value="HisKA"/>
    <property type="match status" value="1"/>
</dbReference>
<gene>
    <name evidence="18" type="ORF">GOB84_02185</name>
</gene>
<feature type="domain" description="Response regulatory" evidence="16">
    <location>
        <begin position="572"/>
        <end position="690"/>
    </location>
</feature>
<dbReference type="SUPFAM" id="SSF47226">
    <property type="entry name" value="Histidine-containing phosphotransfer domain, HPT domain"/>
    <property type="match status" value="1"/>
</dbReference>
<keyword evidence="19" id="KW-1185">Reference proteome</keyword>